<protein>
    <submittedName>
        <fullName evidence="8">YihY/virulence factor BrkB family protein</fullName>
    </submittedName>
</protein>
<dbReference type="Proteomes" id="UP000271678">
    <property type="component" value="Unassembled WGS sequence"/>
</dbReference>
<evidence type="ECO:0000313" key="9">
    <source>
        <dbReference type="Proteomes" id="UP000271678"/>
    </source>
</evidence>
<feature type="transmembrane region" description="Helical" evidence="7">
    <location>
        <begin position="52"/>
        <end position="75"/>
    </location>
</feature>
<evidence type="ECO:0000256" key="7">
    <source>
        <dbReference type="SAM" id="Phobius"/>
    </source>
</evidence>
<dbReference type="GO" id="GO:0005886">
    <property type="term" value="C:plasma membrane"/>
    <property type="evidence" value="ECO:0007669"/>
    <property type="project" value="UniProtKB-SubCell"/>
</dbReference>
<reference evidence="8 9" key="1">
    <citation type="submission" date="2018-11" db="EMBL/GenBank/DDBJ databases">
        <title>Draft genome of Simplicispira Flexivirga sp. BO-16.</title>
        <authorList>
            <person name="Im W.T."/>
        </authorList>
    </citation>
    <scope>NUCLEOTIDE SEQUENCE [LARGE SCALE GENOMIC DNA]</scope>
    <source>
        <strain evidence="8 9">BO-16</strain>
    </source>
</reference>
<evidence type="ECO:0000256" key="3">
    <source>
        <dbReference type="ARBA" id="ARBA00022692"/>
    </source>
</evidence>
<comment type="subcellular location">
    <subcellularLocation>
        <location evidence="1">Cell membrane</location>
        <topology evidence="1">Multi-pass membrane protein</topology>
    </subcellularLocation>
</comment>
<organism evidence="8 9">
    <name type="scientific">Flexivirga caeni</name>
    <dbReference type="NCBI Taxonomy" id="2294115"/>
    <lineage>
        <taxon>Bacteria</taxon>
        <taxon>Bacillati</taxon>
        <taxon>Actinomycetota</taxon>
        <taxon>Actinomycetes</taxon>
        <taxon>Micrococcales</taxon>
        <taxon>Dermacoccaceae</taxon>
        <taxon>Flexivirga</taxon>
    </lineage>
</organism>
<dbReference type="InterPro" id="IPR017039">
    <property type="entry name" value="Virul_fac_BrkB"/>
</dbReference>
<evidence type="ECO:0000256" key="2">
    <source>
        <dbReference type="ARBA" id="ARBA00022475"/>
    </source>
</evidence>
<keyword evidence="2" id="KW-1003">Cell membrane</keyword>
<feature type="transmembrane region" description="Helical" evidence="7">
    <location>
        <begin position="258"/>
        <end position="282"/>
    </location>
</feature>
<proteinExistence type="predicted"/>
<dbReference type="Pfam" id="PF03631">
    <property type="entry name" value="Virul_fac_BrkB"/>
    <property type="match status" value="1"/>
</dbReference>
<keyword evidence="3 7" id="KW-0812">Transmembrane</keyword>
<feature type="compositionally biased region" description="Pro residues" evidence="6">
    <location>
        <begin position="365"/>
        <end position="377"/>
    </location>
</feature>
<feature type="transmembrane region" description="Helical" evidence="7">
    <location>
        <begin position="156"/>
        <end position="177"/>
    </location>
</feature>
<evidence type="ECO:0000313" key="8">
    <source>
        <dbReference type="EMBL" id="RNI22142.1"/>
    </source>
</evidence>
<accession>A0A3M9M9C1</accession>
<dbReference type="PANTHER" id="PTHR30213:SF1">
    <property type="entry name" value="INNER MEMBRANE PROTEIN YHJD"/>
    <property type="match status" value="1"/>
</dbReference>
<dbReference type="AlphaFoldDB" id="A0A3M9M9C1"/>
<feature type="region of interest" description="Disordered" evidence="6">
    <location>
        <begin position="329"/>
        <end position="436"/>
    </location>
</feature>
<evidence type="ECO:0000256" key="6">
    <source>
        <dbReference type="SAM" id="MobiDB-lite"/>
    </source>
</evidence>
<dbReference type="EMBL" id="RJJQ01000008">
    <property type="protein sequence ID" value="RNI22142.1"/>
    <property type="molecule type" value="Genomic_DNA"/>
</dbReference>
<evidence type="ECO:0000256" key="5">
    <source>
        <dbReference type="ARBA" id="ARBA00023136"/>
    </source>
</evidence>
<evidence type="ECO:0000256" key="1">
    <source>
        <dbReference type="ARBA" id="ARBA00004651"/>
    </source>
</evidence>
<feature type="transmembrane region" description="Helical" evidence="7">
    <location>
        <begin position="189"/>
        <end position="209"/>
    </location>
</feature>
<keyword evidence="5 7" id="KW-0472">Membrane</keyword>
<keyword evidence="4 7" id="KW-1133">Transmembrane helix</keyword>
<gene>
    <name evidence="8" type="ORF">EFY87_09165</name>
</gene>
<comment type="caution">
    <text evidence="8">The sequence shown here is derived from an EMBL/GenBank/DDBJ whole genome shotgun (WGS) entry which is preliminary data.</text>
</comment>
<evidence type="ECO:0000256" key="4">
    <source>
        <dbReference type="ARBA" id="ARBA00022989"/>
    </source>
</evidence>
<keyword evidence="9" id="KW-1185">Reference proteome</keyword>
<feature type="transmembrane region" description="Helical" evidence="7">
    <location>
        <begin position="110"/>
        <end position="135"/>
    </location>
</feature>
<dbReference type="PANTHER" id="PTHR30213">
    <property type="entry name" value="INNER MEMBRANE PROTEIN YHJD"/>
    <property type="match status" value="1"/>
</dbReference>
<sequence>MPRRDESTGYRNGVPARVAIDRAQRRFPPLGYPIAVVYKFFDDMGSYLSALLAYYAFVSLFPLLILATTILGVVLAGDPHLQQHLIRSALSEFPIISDRIKSPNALSGSWVSITVSTLVALYGALGAAQAFQFIANSVWQVPRNSRPNPFTGRGKSIGLIGLLGTSLLATIGLTQVVPRLVHLEGLASLGIKAGTLIIDGLALMVAYRVATSRPLRWQDTWPGALFAALMWQVLQRFGGLYVEHVLQRNKTMGDLAVVLGLILFLYIAGIIIVISMEINAVLAMRLWPRALLTPFTDNVELTEADARAYTGLAKAARLKGFQQIDIGFEKPPQLPEAPGKAAPPAPWLGDMPLPLDFENADRAPEPTPPPATVPMPARPSQDPREAHRLPPVPAPGPGRDEARTIPMVGRHPVATDDEDDVNDTAPVIRGPWSAER</sequence>
<dbReference type="OrthoDB" id="3349406at2"/>
<name>A0A3M9M9C1_9MICO</name>